<proteinExistence type="inferred from homology"/>
<evidence type="ECO:0000313" key="8">
    <source>
        <dbReference type="EnsemblPlants" id="OPUNC11G16800.1"/>
    </source>
</evidence>
<dbReference type="GO" id="GO:0035673">
    <property type="term" value="F:oligopeptide transmembrane transporter activity"/>
    <property type="evidence" value="ECO:0007669"/>
    <property type="project" value="InterPro"/>
</dbReference>
<feature type="transmembrane region" description="Helical" evidence="7">
    <location>
        <begin position="281"/>
        <end position="301"/>
    </location>
</feature>
<dbReference type="eggNOG" id="ENOG502QQ2H">
    <property type="taxonomic scope" value="Eukaryota"/>
</dbReference>
<evidence type="ECO:0000256" key="6">
    <source>
        <dbReference type="ARBA" id="ARBA00023136"/>
    </source>
</evidence>
<keyword evidence="9" id="KW-1185">Reference proteome</keyword>
<feature type="transmembrane region" description="Helical" evidence="7">
    <location>
        <begin position="384"/>
        <end position="406"/>
    </location>
</feature>
<feature type="transmembrane region" description="Helical" evidence="7">
    <location>
        <begin position="496"/>
        <end position="518"/>
    </location>
</feature>
<accession>A0A0E0MHC5</accession>
<dbReference type="Gramene" id="OPUNC11G16800.1">
    <property type="protein sequence ID" value="OPUNC11G16800.1"/>
    <property type="gene ID" value="OPUNC11G16800"/>
</dbReference>
<dbReference type="InterPro" id="IPR045035">
    <property type="entry name" value="YSL-like"/>
</dbReference>
<comment type="similarity">
    <text evidence="2">Belongs to the YSL (TC 2.A.67.2) family.</text>
</comment>
<dbReference type="AlphaFoldDB" id="A0A0E0MHC5"/>
<evidence type="ECO:0000313" key="9">
    <source>
        <dbReference type="Proteomes" id="UP000026962"/>
    </source>
</evidence>
<reference evidence="8" key="1">
    <citation type="submission" date="2015-04" db="UniProtKB">
        <authorList>
            <consortium name="EnsemblPlants"/>
        </authorList>
    </citation>
    <scope>IDENTIFICATION</scope>
</reference>
<dbReference type="HOGENOM" id="CLU_015477_2_0_1"/>
<sequence length="680" mass="71356">MAYVQLHALSCELHLRRAATSDDDDLGGHGHGGFAAGKEEAMPSWRDQLTARALAASLLLSVALGVMAVRLTVTVGIVPSVNLSASLLGFFLLRLWTAAAVGRQPFTRQENAVVQATVASAVAVAVNGGLGSYLLAMNDAVAKLSTEVDGGGVMSTNNPRLGWMISFLFLVSFAGLFVLLPFRKVMIVDYKLTYPTGTATAYLINDLHTPKSDKAAKKQVSALRKYFTLSFLWGLFKWFYSAGVGCGFQNYPIFGLEAYKNRFYFDFSPTFIGAGMVCPRIVSVSALLGGIISWGVMWPLIRKKEGVWYPASLPETSLHGLQAYRVFIPIALVAGDGLCNLLKAVLRAMSKRSSCTIPVSDGAEPESVGDVDERRAELFLKDRIPGTVACAGYVVVAAVSAGLLPLRWYHGIAVYALAPVLAFCDAYATGMTDWSLASAYGKIAVLAVGAWAAGGGGGALAGLAACGVVTSVVATGSDVMQDFRTGYVTSTSPRSMFVGKGIGAAVGCVVAPCVFWLFRFDAVHPVTPYAATMYRDMAALGGGGGGHGLGSSLPKHCPALCAAFFAAAVVMNIARDLLPPRTAARLVPIPTAMAVPFYVGPYFAVDMIIGSAAVLAWEAADKDGAGACAAAVASGLICGDGIWTLPECVLAIAGVKPPMCIKFLSRSVNARVDAFITNQA</sequence>
<organism evidence="8">
    <name type="scientific">Oryza punctata</name>
    <name type="common">Red rice</name>
    <dbReference type="NCBI Taxonomy" id="4537"/>
    <lineage>
        <taxon>Eukaryota</taxon>
        <taxon>Viridiplantae</taxon>
        <taxon>Streptophyta</taxon>
        <taxon>Embryophyta</taxon>
        <taxon>Tracheophyta</taxon>
        <taxon>Spermatophyta</taxon>
        <taxon>Magnoliopsida</taxon>
        <taxon>Liliopsida</taxon>
        <taxon>Poales</taxon>
        <taxon>Poaceae</taxon>
        <taxon>BOP clade</taxon>
        <taxon>Oryzoideae</taxon>
        <taxon>Oryzeae</taxon>
        <taxon>Oryzinae</taxon>
        <taxon>Oryza</taxon>
    </lineage>
</organism>
<evidence type="ECO:0000256" key="3">
    <source>
        <dbReference type="ARBA" id="ARBA00022448"/>
    </source>
</evidence>
<evidence type="ECO:0000256" key="7">
    <source>
        <dbReference type="SAM" id="Phobius"/>
    </source>
</evidence>
<dbReference type="GO" id="GO:0016020">
    <property type="term" value="C:membrane"/>
    <property type="evidence" value="ECO:0007669"/>
    <property type="project" value="UniProtKB-SubCell"/>
</dbReference>
<dbReference type="InterPro" id="IPR004813">
    <property type="entry name" value="OPT"/>
</dbReference>
<evidence type="ECO:0000256" key="1">
    <source>
        <dbReference type="ARBA" id="ARBA00004141"/>
    </source>
</evidence>
<keyword evidence="3" id="KW-0813">Transport</keyword>
<feature type="transmembrane region" description="Helical" evidence="7">
    <location>
        <begin position="113"/>
        <end position="136"/>
    </location>
</feature>
<name>A0A0E0MHC5_ORYPU</name>
<evidence type="ECO:0000256" key="2">
    <source>
        <dbReference type="ARBA" id="ARBA00010276"/>
    </source>
</evidence>
<dbReference type="EnsemblPlants" id="OPUNC11G16800.1">
    <property type="protein sequence ID" value="OPUNC11G16800.1"/>
    <property type="gene ID" value="OPUNC11G16800"/>
</dbReference>
<comment type="subcellular location">
    <subcellularLocation>
        <location evidence="1">Membrane</location>
        <topology evidence="1">Multi-pass membrane protein</topology>
    </subcellularLocation>
</comment>
<dbReference type="STRING" id="4537.A0A0E0MHC5"/>
<dbReference type="Proteomes" id="UP000026962">
    <property type="component" value="Chromosome 11"/>
</dbReference>
<feature type="transmembrane region" description="Helical" evidence="7">
    <location>
        <begin position="443"/>
        <end position="476"/>
    </location>
</feature>
<evidence type="ECO:0000256" key="4">
    <source>
        <dbReference type="ARBA" id="ARBA00022692"/>
    </source>
</evidence>
<dbReference type="PANTHER" id="PTHR31645:SF79">
    <property type="match status" value="1"/>
</dbReference>
<keyword evidence="4 7" id="KW-0812">Transmembrane</keyword>
<evidence type="ECO:0000256" key="5">
    <source>
        <dbReference type="ARBA" id="ARBA00022989"/>
    </source>
</evidence>
<feature type="transmembrane region" description="Helical" evidence="7">
    <location>
        <begin position="595"/>
        <end position="617"/>
    </location>
</feature>
<keyword evidence="5 7" id="KW-1133">Transmembrane helix</keyword>
<dbReference type="NCBIfam" id="TIGR00728">
    <property type="entry name" value="OPT_sfam"/>
    <property type="match status" value="1"/>
</dbReference>
<feature type="transmembrane region" description="Helical" evidence="7">
    <location>
        <begin position="412"/>
        <end position="431"/>
    </location>
</feature>
<dbReference type="PANTHER" id="PTHR31645">
    <property type="entry name" value="OLIGOPEPTIDE TRANSPORTER YGL114W-RELATED"/>
    <property type="match status" value="1"/>
</dbReference>
<reference evidence="8" key="2">
    <citation type="submission" date="2018-05" db="EMBL/GenBank/DDBJ databases">
        <title>OpunRS2 (Oryza punctata Reference Sequence Version 2).</title>
        <authorList>
            <person name="Zhang J."/>
            <person name="Kudrna D."/>
            <person name="Lee S."/>
            <person name="Talag J."/>
            <person name="Welchert J."/>
            <person name="Wing R.A."/>
        </authorList>
    </citation>
    <scope>NUCLEOTIDE SEQUENCE [LARGE SCALE GENOMIC DNA]</scope>
</reference>
<keyword evidence="6 7" id="KW-0472">Membrane</keyword>
<feature type="transmembrane region" description="Helical" evidence="7">
    <location>
        <begin position="161"/>
        <end position="182"/>
    </location>
</feature>
<protein>
    <submittedName>
        <fullName evidence="8">Uncharacterized protein</fullName>
    </submittedName>
</protein>
<dbReference type="Pfam" id="PF03169">
    <property type="entry name" value="OPT"/>
    <property type="match status" value="1"/>
</dbReference>